<organism evidence="1 2">
    <name type="scientific">Ordospora colligata OC4</name>
    <dbReference type="NCBI Taxonomy" id="1354746"/>
    <lineage>
        <taxon>Eukaryota</taxon>
        <taxon>Fungi</taxon>
        <taxon>Fungi incertae sedis</taxon>
        <taxon>Microsporidia</taxon>
        <taxon>Ordosporidae</taxon>
        <taxon>Ordospora</taxon>
    </lineage>
</organism>
<dbReference type="Proteomes" id="UP000031056">
    <property type="component" value="Unassembled WGS sequence"/>
</dbReference>
<evidence type="ECO:0000313" key="1">
    <source>
        <dbReference type="EMBL" id="KHN69425.1"/>
    </source>
</evidence>
<accession>A0A0B2UK98</accession>
<dbReference type="HOGENOM" id="CLU_310369_0_0_1"/>
<dbReference type="InterPro" id="IPR036322">
    <property type="entry name" value="WD40_repeat_dom_sf"/>
</dbReference>
<keyword evidence="2" id="KW-1185">Reference proteome</keyword>
<dbReference type="OrthoDB" id="436637at2759"/>
<protein>
    <recommendedName>
        <fullName evidence="3">Cleavage/polyadenylation specificity factor A subunit C-terminal domain-containing protein</fullName>
    </recommendedName>
</protein>
<name>A0A0B2UK98_9MICR</name>
<dbReference type="AlphaFoldDB" id="A0A0B2UK98"/>
<gene>
    <name evidence="1" type="ORF">M896_081650</name>
</gene>
<sequence length="948" mass="108046">MFYISKTVVPGDFCVKILCNRFGVYLIQASSVVKYIIIDGRTVYAKRIDFFDVVKSAVAFENSIVVVFNGYIRQLDGNLDERSVHVFGRSDIDYRNPGSYVACAKQSICIVSFFGHMVLYGIKEGLLAEPMKYRMGQCAAVVLDFKAIDSNDRYASLEKSCNGTIVKVYEYDCFSRTIKVLTEHIVDDAGYMIVPLHGMIFAVFSSTSVFIFRSIYKVERYDILELLRLSGIPDLNLLVGSVFTCNAIDPDGIDGLAVVVNEYGHVFEVRVTECIELHYATKICVCKDIAIDHYGHLVCLAHDFINQVYFVKREEGSISIMHADDISSSMICRSAYIMHDGLHHVYVCNRTNVGEIVEALSIDFVCKARIIEDSSHEVNVKEDCENNVVKDVFSSGDVICVCYNNKICNIKMNKTQFEKQYELDCDNEVVGYFRTRSHDVYLMKESMILRDLIIDDKYAKEPEIYVKEVNYEYFCGSSEYVIFGSNSKILLFEGSVMECIEIGVVVKGLEMHENYLFVVTGRHVIRVYNISERRFVFIQLLFEDIEYVMAFEGYLYVVGYSMHKFKINTDGSLGFPSRMKHNGKAIGRKGRIMILENGCIDVRCQRVIGVDGRKSVFVDGKVIVGEGVWLSVYDYNENRRIMIDCITHVDGECKILMDGIGYAENVNFRFSIKKFDGSKILEGAGAVIDAALCGEYCVVAVNDSEKCINESEEGYLLNVYKQDSLIYGFRIDYAPSVLRIDKCRVYCTSSNVIHCYEVGIRTLLKKFRIEFPSKINCLCTDDSRVFVGTEKDSVFVLKNGNIEYKDDVSRFIVSLAKFDKDKLIVGEMTGEMMIMKLFENHALVVASIFVNDIPIMFIPGEYVLAVCLSGKVIEIQEVDKELFGFLQKVEDQISVLSEKSFFEAFNKTRFVDADYLKQVYDMNDKGMCDIYKNREFDVERAFDVISRF</sequence>
<dbReference type="SUPFAM" id="SSF50978">
    <property type="entry name" value="WD40 repeat-like"/>
    <property type="match status" value="1"/>
</dbReference>
<comment type="caution">
    <text evidence="1">The sequence shown here is derived from an EMBL/GenBank/DDBJ whole genome shotgun (WGS) entry which is preliminary data.</text>
</comment>
<dbReference type="VEuPathDB" id="MicrosporidiaDB:M896_081650"/>
<dbReference type="InParanoid" id="A0A0B2UK98"/>
<evidence type="ECO:0008006" key="3">
    <source>
        <dbReference type="Google" id="ProtNLM"/>
    </source>
</evidence>
<dbReference type="GeneID" id="26262205"/>
<reference evidence="1 2" key="1">
    <citation type="journal article" date="2014" name="MBio">
        <title>The Ordospora colligata genome; evolution of extreme reduction in microsporidia and host-to-parasite horizontal gene transfer.</title>
        <authorList>
            <person name="Pombert J.-F."/>
            <person name="Haag K.L."/>
            <person name="Beidas S."/>
            <person name="Ebert D."/>
            <person name="Keeling P.J."/>
        </authorList>
    </citation>
    <scope>NUCLEOTIDE SEQUENCE [LARGE SCALE GENOMIC DNA]</scope>
    <source>
        <strain evidence="1 2">OC4</strain>
    </source>
</reference>
<evidence type="ECO:0000313" key="2">
    <source>
        <dbReference type="Proteomes" id="UP000031056"/>
    </source>
</evidence>
<proteinExistence type="predicted"/>
<dbReference type="EMBL" id="JOKQ01000008">
    <property type="protein sequence ID" value="KHN69425.1"/>
    <property type="molecule type" value="Genomic_DNA"/>
</dbReference>
<dbReference type="RefSeq" id="XP_014563467.1">
    <property type="nucleotide sequence ID" value="XM_014707981.1"/>
</dbReference>